<dbReference type="Proteomes" id="UP000249293">
    <property type="component" value="Chromosome 1"/>
</dbReference>
<dbReference type="VEuPathDB" id="FungiDB:C5L36_0A10520"/>
<dbReference type="RefSeq" id="XP_029319944.1">
    <property type="nucleotide sequence ID" value="XM_029464084.1"/>
</dbReference>
<keyword evidence="3" id="KW-1185">Reference proteome</keyword>
<dbReference type="OrthoDB" id="10266568at2759"/>
<dbReference type="STRING" id="4909.A0A2U9QZL3"/>
<name>A0A2U9QZL3_PICKU</name>
<organism evidence="2 3">
    <name type="scientific">Pichia kudriavzevii</name>
    <name type="common">Yeast</name>
    <name type="synonym">Issatchenkia orientalis</name>
    <dbReference type="NCBI Taxonomy" id="4909"/>
    <lineage>
        <taxon>Eukaryota</taxon>
        <taxon>Fungi</taxon>
        <taxon>Dikarya</taxon>
        <taxon>Ascomycota</taxon>
        <taxon>Saccharomycotina</taxon>
        <taxon>Pichiomycetes</taxon>
        <taxon>Pichiales</taxon>
        <taxon>Pichiaceae</taxon>
        <taxon>Pichia</taxon>
    </lineage>
</organism>
<evidence type="ECO:0008006" key="4">
    <source>
        <dbReference type="Google" id="ProtNLM"/>
    </source>
</evidence>
<dbReference type="KEGG" id="pkz:C5L36_0A10520"/>
<reference evidence="2 3" key="1">
    <citation type="submission" date="2018-06" db="EMBL/GenBank/DDBJ databases">
        <title>Population genomics shows no distinction between pathogenic Candida krusei and environmental Pichia kudriavzevii: One species, four names.</title>
        <authorList>
            <person name="Douglass A.P."/>
            <person name="Offei B."/>
            <person name="Braun-Galleani S."/>
            <person name="Coughlan A.Y."/>
            <person name="Martos A."/>
            <person name="Ortiz-Merino R.A."/>
            <person name="Byrne K.P."/>
            <person name="Wolfe K.H."/>
        </authorList>
    </citation>
    <scope>NUCLEOTIDE SEQUENCE [LARGE SCALE GENOMIC DNA]</scope>
    <source>
        <strain evidence="2 3">CBS573</strain>
    </source>
</reference>
<gene>
    <name evidence="2" type="ORF">C5L36_0A10520</name>
</gene>
<feature type="compositionally biased region" description="Basic and acidic residues" evidence="1">
    <location>
        <begin position="96"/>
        <end position="117"/>
    </location>
</feature>
<dbReference type="InterPro" id="IPR005024">
    <property type="entry name" value="Snf7_fam"/>
</dbReference>
<proteinExistence type="predicted"/>
<dbReference type="Gene3D" id="6.10.250.440">
    <property type="match status" value="1"/>
</dbReference>
<dbReference type="GO" id="GO:0007034">
    <property type="term" value="P:vacuolar transport"/>
    <property type="evidence" value="ECO:0007669"/>
    <property type="project" value="InterPro"/>
</dbReference>
<evidence type="ECO:0000256" key="1">
    <source>
        <dbReference type="SAM" id="MobiDB-lite"/>
    </source>
</evidence>
<accession>A0A2U9QZL3</accession>
<feature type="region of interest" description="Disordered" evidence="1">
    <location>
        <begin position="85"/>
        <end position="117"/>
    </location>
</feature>
<evidence type="ECO:0000313" key="3">
    <source>
        <dbReference type="Proteomes" id="UP000249293"/>
    </source>
</evidence>
<dbReference type="AlphaFoldDB" id="A0A2U9QZL3"/>
<sequence>MKGVSKNMAVVVRGMDRAMESMNLEEITKVMDSFESHFEDLETATGYYESAARDMAVSEGQAQGSAVDLLVEQLADEAGVELQQKMGPTPVQAPPKEAESGNAVHDDLNERLRALRN</sequence>
<dbReference type="PANTHER" id="PTHR10476">
    <property type="entry name" value="CHARGED MULTIVESICULAR BODY PROTEIN"/>
    <property type="match status" value="1"/>
</dbReference>
<dbReference type="EMBL" id="CP028773">
    <property type="protein sequence ID" value="AWU74467.1"/>
    <property type="molecule type" value="Genomic_DNA"/>
</dbReference>
<evidence type="ECO:0000313" key="2">
    <source>
        <dbReference type="EMBL" id="AWU74467.1"/>
    </source>
</evidence>
<dbReference type="GeneID" id="40382177"/>
<protein>
    <recommendedName>
        <fullName evidence="4">Vacuolar protein-sorting-associated protein 46</fullName>
    </recommendedName>
</protein>